<dbReference type="FunFam" id="1.10.10.820:FF:000001">
    <property type="entry name" value="Myosin heavy chain"/>
    <property type="match status" value="1"/>
</dbReference>
<dbReference type="VEuPathDB" id="VectorBase:CPIJ000852"/>
<evidence type="ECO:0000256" key="8">
    <source>
        <dbReference type="PROSITE-ProRule" id="PRU00782"/>
    </source>
</evidence>
<evidence type="ECO:0000313" key="13">
    <source>
        <dbReference type="EnsemblMetazoa" id="CPIJ000852-PA"/>
    </source>
</evidence>
<dbReference type="PANTHER" id="PTHR13140">
    <property type="entry name" value="MYOSIN"/>
    <property type="match status" value="1"/>
</dbReference>
<dbReference type="SUPFAM" id="SSF50084">
    <property type="entry name" value="Myosin S1 fragment, N-terminal domain"/>
    <property type="match status" value="1"/>
</dbReference>
<dbReference type="InterPro" id="IPR027417">
    <property type="entry name" value="P-loop_NTPase"/>
</dbReference>
<evidence type="ECO:0000313" key="14">
    <source>
        <dbReference type="Proteomes" id="UP000002320"/>
    </source>
</evidence>
<reference evidence="13" key="2">
    <citation type="submission" date="2020-05" db="UniProtKB">
        <authorList>
            <consortium name="EnsemblMetazoa"/>
        </authorList>
    </citation>
    <scope>IDENTIFICATION</scope>
    <source>
        <strain evidence="13">JHB</strain>
    </source>
</reference>
<gene>
    <name evidence="13" type="primary">6031764</name>
    <name evidence="12" type="ORF">CpipJ_CPIJ000852</name>
</gene>
<evidence type="ECO:0000256" key="6">
    <source>
        <dbReference type="ARBA" id="ARBA00023175"/>
    </source>
</evidence>
<evidence type="ECO:0000256" key="9">
    <source>
        <dbReference type="SAM" id="MobiDB-lite"/>
    </source>
</evidence>
<dbReference type="GO" id="GO:0009888">
    <property type="term" value="P:tissue development"/>
    <property type="evidence" value="ECO:0007669"/>
    <property type="project" value="UniProtKB-ARBA"/>
</dbReference>
<evidence type="ECO:0000256" key="2">
    <source>
        <dbReference type="ARBA" id="ARBA00022741"/>
    </source>
</evidence>
<dbReference type="InParanoid" id="B0W191"/>
<accession>B0W191</accession>
<dbReference type="InterPro" id="IPR008989">
    <property type="entry name" value="Myosin_S1_N"/>
</dbReference>
<dbReference type="GO" id="GO:0051015">
    <property type="term" value="F:actin filament binding"/>
    <property type="evidence" value="ECO:0007669"/>
    <property type="project" value="InterPro"/>
</dbReference>
<dbReference type="EnsemblMetazoa" id="CPIJ000852-RA">
    <property type="protein sequence ID" value="CPIJ000852-PA"/>
    <property type="gene ID" value="CPIJ000852"/>
</dbReference>
<dbReference type="PRINTS" id="PR00193">
    <property type="entry name" value="MYOSINHEAVY"/>
</dbReference>
<dbReference type="eggNOG" id="KOG0161">
    <property type="taxonomic scope" value="Eukaryota"/>
</dbReference>
<dbReference type="GO" id="GO:0009653">
    <property type="term" value="P:anatomical structure morphogenesis"/>
    <property type="evidence" value="ECO:0007669"/>
    <property type="project" value="UniProtKB-ARBA"/>
</dbReference>
<evidence type="ECO:0000256" key="7">
    <source>
        <dbReference type="ARBA" id="ARBA00023203"/>
    </source>
</evidence>
<dbReference type="GO" id="GO:0007015">
    <property type="term" value="P:actin filament organization"/>
    <property type="evidence" value="ECO:0007669"/>
    <property type="project" value="TreeGrafter"/>
</dbReference>
<organism>
    <name type="scientific">Culex quinquefasciatus</name>
    <name type="common">Southern house mosquito</name>
    <name type="synonym">Culex pungens</name>
    <dbReference type="NCBI Taxonomy" id="7176"/>
    <lineage>
        <taxon>Eukaryota</taxon>
        <taxon>Metazoa</taxon>
        <taxon>Ecdysozoa</taxon>
        <taxon>Arthropoda</taxon>
        <taxon>Hexapoda</taxon>
        <taxon>Insecta</taxon>
        <taxon>Pterygota</taxon>
        <taxon>Neoptera</taxon>
        <taxon>Endopterygota</taxon>
        <taxon>Diptera</taxon>
        <taxon>Nematocera</taxon>
        <taxon>Culicoidea</taxon>
        <taxon>Culicidae</taxon>
        <taxon>Culicinae</taxon>
        <taxon>Culicini</taxon>
        <taxon>Culex</taxon>
        <taxon>Culex</taxon>
    </lineage>
</organism>
<evidence type="ECO:0000256" key="4">
    <source>
        <dbReference type="ARBA" id="ARBA00023054"/>
    </source>
</evidence>
<proteinExistence type="inferred from homology"/>
<dbReference type="InterPro" id="IPR004009">
    <property type="entry name" value="SH3_Myosin"/>
</dbReference>
<dbReference type="EMBL" id="DS231821">
    <property type="protein sequence ID" value="EDS44961.1"/>
    <property type="molecule type" value="Genomic_DNA"/>
</dbReference>
<dbReference type="Gene3D" id="2.30.30.360">
    <property type="entry name" value="Myosin S1 fragment, N-terminal"/>
    <property type="match status" value="1"/>
</dbReference>
<dbReference type="GO" id="GO:0000146">
    <property type="term" value="F:microfilament motor activity"/>
    <property type="evidence" value="ECO:0007669"/>
    <property type="project" value="TreeGrafter"/>
</dbReference>
<dbReference type="PROSITE" id="PS51456">
    <property type="entry name" value="MYOSIN_MOTOR"/>
    <property type="match status" value="1"/>
</dbReference>
<keyword evidence="3 8" id="KW-0067">ATP-binding</keyword>
<dbReference type="PANTHER" id="PTHR13140:SF857">
    <property type="entry name" value="MYOSIN-11"/>
    <property type="match status" value="1"/>
</dbReference>
<dbReference type="GO" id="GO:0005737">
    <property type="term" value="C:cytoplasm"/>
    <property type="evidence" value="ECO:0007669"/>
    <property type="project" value="TreeGrafter"/>
</dbReference>
<feature type="region of interest" description="Disordered" evidence="9">
    <location>
        <begin position="307"/>
        <end position="337"/>
    </location>
</feature>
<feature type="compositionally biased region" description="Low complexity" evidence="9">
    <location>
        <begin position="226"/>
        <end position="253"/>
    </location>
</feature>
<keyword evidence="2 8" id="KW-0547">Nucleotide-binding</keyword>
<dbReference type="GO" id="GO:0048731">
    <property type="term" value="P:system development"/>
    <property type="evidence" value="ECO:0007669"/>
    <property type="project" value="UniProtKB-ARBA"/>
</dbReference>
<dbReference type="Gene3D" id="3.40.850.10">
    <property type="entry name" value="Kinesin motor domain"/>
    <property type="match status" value="3"/>
</dbReference>
<dbReference type="KEGG" id="cqu:CpipJ_CPIJ000852"/>
<evidence type="ECO:0000313" key="12">
    <source>
        <dbReference type="EMBL" id="EDS44961.1"/>
    </source>
</evidence>
<dbReference type="Proteomes" id="UP000002320">
    <property type="component" value="Unassembled WGS sequence"/>
</dbReference>
<keyword evidence="7 8" id="KW-0009">Actin-binding</keyword>
<comment type="similarity">
    <text evidence="1 8">Belongs to the TRAFAC class myosin-kinesin ATPase superfamily. Myosin family.</text>
</comment>
<reference evidence="12" key="1">
    <citation type="submission" date="2007-03" db="EMBL/GenBank/DDBJ databases">
        <title>Annotation of Culex pipiens quinquefasciatus.</title>
        <authorList>
            <consortium name="The Broad Institute Genome Sequencing Platform"/>
            <person name="Atkinson P.W."/>
            <person name="Hemingway J."/>
            <person name="Christensen B.M."/>
            <person name="Higgs S."/>
            <person name="Kodira C."/>
            <person name="Hannick L."/>
            <person name="Megy K."/>
            <person name="O'Leary S."/>
            <person name="Pearson M."/>
            <person name="Haas B.J."/>
            <person name="Mauceli E."/>
            <person name="Wortman J.R."/>
            <person name="Lee N.H."/>
            <person name="Guigo R."/>
            <person name="Stanke M."/>
            <person name="Alvarado L."/>
            <person name="Amedeo P."/>
            <person name="Antoine C.H."/>
            <person name="Arensburger P."/>
            <person name="Bidwell S.L."/>
            <person name="Crawford M."/>
            <person name="Camaro F."/>
            <person name="Devon K."/>
            <person name="Engels R."/>
            <person name="Hammond M."/>
            <person name="Howarth C."/>
            <person name="Koehrsen M."/>
            <person name="Lawson D."/>
            <person name="Montgomery P."/>
            <person name="Nene V."/>
            <person name="Nusbaum C."/>
            <person name="Puiu D."/>
            <person name="Romero-Severson J."/>
            <person name="Severson D.W."/>
            <person name="Shumway M."/>
            <person name="Sisk P."/>
            <person name="Stolte C."/>
            <person name="Zeng Q."/>
            <person name="Eisenstadt E."/>
            <person name="Fraser-Liggett C."/>
            <person name="Strausberg R."/>
            <person name="Galagan J."/>
            <person name="Birren B."/>
            <person name="Collins F.H."/>
        </authorList>
    </citation>
    <scope>NUCLEOTIDE SEQUENCE [LARGE SCALE GENOMIC DNA]</scope>
    <source>
        <strain evidence="12">JHB</strain>
    </source>
</reference>
<feature type="domain" description="Myosin motor" evidence="10">
    <location>
        <begin position="349"/>
        <end position="563"/>
    </location>
</feature>
<dbReference type="GO" id="GO:0005524">
    <property type="term" value="F:ATP binding"/>
    <property type="evidence" value="ECO:0007669"/>
    <property type="project" value="UniProtKB-UniRule"/>
</dbReference>
<feature type="binding site" evidence="8">
    <location>
        <begin position="411"/>
        <end position="418"/>
    </location>
    <ligand>
        <name>ATP</name>
        <dbReference type="ChEBI" id="CHEBI:30616"/>
    </ligand>
</feature>
<keyword evidence="6 8" id="KW-0505">Motor protein</keyword>
<evidence type="ECO:0000259" key="10">
    <source>
        <dbReference type="PROSITE" id="PS51456"/>
    </source>
</evidence>
<keyword evidence="4" id="KW-0175">Coiled coil</keyword>
<sequence length="692" mass="77921">MPKPVVQVGDDPDPSEWLFISLEQKRIDQSKPYDAKKACWVPDEKEGFVLGEIKATKGELVTVGIPGGEVMNFGSKLQARMSTNAVSIAIVQALREFVFYEGFHHQTTTPNNTRPFLRTCAATGRKSRPERTMKKDLISQANPPKFEKVEDMADLTYLNEAAVLHNLRQRYYCKMIYTKDFKKDLVGQVNPPKYEKCEDMSNLTYLNDASVLHNLRERYRAKLIYPPTTTKKNNPNPNLNPTSPTSSALASAKTPRKRIKPRIRSKHPATRQCRGHQHRQGSTESSFVYKHTNPHKHAYKKKSFNLGHVWPPSAEQGRTESTPARSGARGSVTERKPRTSVRSVTIFDTYSGLFCVVINPYKRWPLYTMRVAKMYRGKRRNEVPPHLFAVSDGAYVNMLTNHENQSMLITGESGAGKTENTKKVIAYFATIGASSKKSADEEKKISLEDQVVQTNPVLEAYGNAKTVRNDNSSRFGKFIRIHFTGSGKLGGADIETYLLEKARVISQQTLERSYHIFYQMMSGSVKGLKEKCFLSNNIYDYMVIAQGKTTIPSVDDGEEMELTDICFLSNNIHDYHIVSQGKTTIPSVDDGEEMQITDLTLLSTRISDYPTITQGKTRIPGVNDAEELETLDYYNLAHPTSTLVAIPCTDYTILPDFPPISSCKKLRREKFTGPEPNTIAACHILGLDCQNV</sequence>
<dbReference type="Pfam" id="PF00063">
    <property type="entry name" value="Myosin_head"/>
    <property type="match status" value="1"/>
</dbReference>
<feature type="region of interest" description="Disordered" evidence="9">
    <location>
        <begin position="226"/>
        <end position="287"/>
    </location>
</feature>
<dbReference type="SUPFAM" id="SSF52540">
    <property type="entry name" value="P-loop containing nucleoside triphosphate hydrolases"/>
    <property type="match status" value="3"/>
</dbReference>
<dbReference type="Gene3D" id="1.10.10.820">
    <property type="match status" value="2"/>
</dbReference>
<dbReference type="InterPro" id="IPR001609">
    <property type="entry name" value="Myosin_head_motor_dom-like"/>
</dbReference>
<keyword evidence="5 8" id="KW-0518">Myosin</keyword>
<dbReference type="AlphaFoldDB" id="B0W191"/>
<evidence type="ECO:0000256" key="5">
    <source>
        <dbReference type="ARBA" id="ARBA00023123"/>
    </source>
</evidence>
<dbReference type="InterPro" id="IPR036961">
    <property type="entry name" value="Kinesin_motor_dom_sf"/>
</dbReference>
<dbReference type="VEuPathDB" id="VectorBase:CQUJHB010709"/>
<dbReference type="OrthoDB" id="6108017at2759"/>
<keyword evidence="14" id="KW-1185">Reference proteome</keyword>
<dbReference type="Pfam" id="PF02736">
    <property type="entry name" value="Myosin_N"/>
    <property type="match status" value="1"/>
</dbReference>
<dbReference type="GO" id="GO:0016459">
    <property type="term" value="C:myosin complex"/>
    <property type="evidence" value="ECO:0007669"/>
    <property type="project" value="UniProtKB-KW"/>
</dbReference>
<evidence type="ECO:0000259" key="11">
    <source>
        <dbReference type="PROSITE" id="PS51844"/>
    </source>
</evidence>
<dbReference type="GO" id="GO:0048513">
    <property type="term" value="P:animal organ development"/>
    <property type="evidence" value="ECO:0007669"/>
    <property type="project" value="UniProtKB-ARBA"/>
</dbReference>
<feature type="compositionally biased region" description="Basic residues" evidence="9">
    <location>
        <begin position="254"/>
        <end position="279"/>
    </location>
</feature>
<dbReference type="STRING" id="7176.B0W191"/>
<evidence type="ECO:0000256" key="1">
    <source>
        <dbReference type="ARBA" id="ARBA00008314"/>
    </source>
</evidence>
<comment type="caution">
    <text evidence="8">Lacks conserved residue(s) required for the propagation of feature annotation.</text>
</comment>
<dbReference type="HOGENOM" id="CLU_398098_0_0_1"/>
<dbReference type="PROSITE" id="PS51844">
    <property type="entry name" value="SH3_LIKE"/>
    <property type="match status" value="1"/>
</dbReference>
<dbReference type="SMART" id="SM00242">
    <property type="entry name" value="MYSc"/>
    <property type="match status" value="1"/>
</dbReference>
<feature type="domain" description="Myosin N-terminal SH3-like" evidence="11">
    <location>
        <begin position="34"/>
        <end position="83"/>
    </location>
</feature>
<dbReference type="GO" id="GO:0016020">
    <property type="term" value="C:membrane"/>
    <property type="evidence" value="ECO:0007669"/>
    <property type="project" value="TreeGrafter"/>
</dbReference>
<evidence type="ECO:0000256" key="3">
    <source>
        <dbReference type="ARBA" id="ARBA00022840"/>
    </source>
</evidence>
<protein>
    <submittedName>
        <fullName evidence="12 13">Myosin-Id</fullName>
    </submittedName>
</protein>
<name>B0W191_CULQU</name>